<dbReference type="PRINTS" id="PR00032">
    <property type="entry name" value="HTHARAC"/>
</dbReference>
<keyword evidence="6" id="KW-1185">Reference proteome</keyword>
<dbReference type="InterPro" id="IPR018060">
    <property type="entry name" value="HTH_AraC"/>
</dbReference>
<keyword evidence="2" id="KW-0238">DNA-binding</keyword>
<organism evidence="5 6">
    <name type="scientific">Niabella yanshanensis</name>
    <dbReference type="NCBI Taxonomy" id="577386"/>
    <lineage>
        <taxon>Bacteria</taxon>
        <taxon>Pseudomonadati</taxon>
        <taxon>Bacteroidota</taxon>
        <taxon>Chitinophagia</taxon>
        <taxon>Chitinophagales</taxon>
        <taxon>Chitinophagaceae</taxon>
        <taxon>Niabella</taxon>
    </lineage>
</organism>
<dbReference type="EMBL" id="CP139960">
    <property type="protein sequence ID" value="WQD39675.1"/>
    <property type="molecule type" value="Genomic_DNA"/>
</dbReference>
<dbReference type="PROSITE" id="PS01124">
    <property type="entry name" value="HTH_ARAC_FAMILY_2"/>
    <property type="match status" value="1"/>
</dbReference>
<accession>A0ABZ0WBW3</accession>
<dbReference type="PROSITE" id="PS00041">
    <property type="entry name" value="HTH_ARAC_FAMILY_1"/>
    <property type="match status" value="1"/>
</dbReference>
<dbReference type="Pfam" id="PF12833">
    <property type="entry name" value="HTH_18"/>
    <property type="match status" value="1"/>
</dbReference>
<evidence type="ECO:0000256" key="3">
    <source>
        <dbReference type="ARBA" id="ARBA00023163"/>
    </source>
</evidence>
<dbReference type="InterPro" id="IPR009057">
    <property type="entry name" value="Homeodomain-like_sf"/>
</dbReference>
<proteinExistence type="predicted"/>
<evidence type="ECO:0000256" key="1">
    <source>
        <dbReference type="ARBA" id="ARBA00023015"/>
    </source>
</evidence>
<dbReference type="SUPFAM" id="SSF46689">
    <property type="entry name" value="Homeodomain-like"/>
    <property type="match status" value="1"/>
</dbReference>
<evidence type="ECO:0000259" key="4">
    <source>
        <dbReference type="PROSITE" id="PS01124"/>
    </source>
</evidence>
<dbReference type="InterPro" id="IPR018062">
    <property type="entry name" value="HTH_AraC-typ_CS"/>
</dbReference>
<gene>
    <name evidence="5" type="ORF">U0035_05880</name>
</gene>
<sequence>MKIIISKADKTVISEIDGISGNDLSSQSYTRLKYSSSESFWNSQAHEIKYGGTHIARHNVNVLEDISLRTVDAPSVVSLFFVEKGLIQCNPENAGSWQIGALQHNLVYNSYQTHETFFKQQKDLKLTIVSFAPEYFIELSEGSDKMRDKIASNVFKGKHFSLGSAPNLRLNLQMLQLLNGLDQAGYNTTVERLLTEAKVLELLALQIGQLAKEDPVVRNKKLSALDIKKLHDVKDVILSDLSADFSLNSLSREVGLNVYKLKFGFKYLFGQPVFQFLKQARLQYAAQQIAKDIKPIAQIAYDAGFATPSHFSDAFKKLYGVSPIKFR</sequence>
<dbReference type="Gene3D" id="1.10.10.60">
    <property type="entry name" value="Homeodomain-like"/>
    <property type="match status" value="1"/>
</dbReference>
<dbReference type="PANTHER" id="PTHR47893:SF1">
    <property type="entry name" value="REGULATORY PROTEIN PCHR"/>
    <property type="match status" value="1"/>
</dbReference>
<dbReference type="InterPro" id="IPR053142">
    <property type="entry name" value="PchR_regulatory_protein"/>
</dbReference>
<evidence type="ECO:0000256" key="2">
    <source>
        <dbReference type="ARBA" id="ARBA00023125"/>
    </source>
</evidence>
<dbReference type="InterPro" id="IPR020449">
    <property type="entry name" value="Tscrpt_reg_AraC-type_HTH"/>
</dbReference>
<dbReference type="Proteomes" id="UP001325680">
    <property type="component" value="Chromosome"/>
</dbReference>
<protein>
    <submittedName>
        <fullName evidence="5">AraC family transcriptional regulator</fullName>
    </submittedName>
</protein>
<keyword evidence="3" id="KW-0804">Transcription</keyword>
<dbReference type="SMART" id="SM00342">
    <property type="entry name" value="HTH_ARAC"/>
    <property type="match status" value="1"/>
</dbReference>
<keyword evidence="1" id="KW-0805">Transcription regulation</keyword>
<feature type="domain" description="HTH araC/xylS-type" evidence="4">
    <location>
        <begin position="231"/>
        <end position="327"/>
    </location>
</feature>
<name>A0ABZ0WBW3_9BACT</name>
<evidence type="ECO:0000313" key="6">
    <source>
        <dbReference type="Proteomes" id="UP001325680"/>
    </source>
</evidence>
<dbReference type="PANTHER" id="PTHR47893">
    <property type="entry name" value="REGULATORY PROTEIN PCHR"/>
    <property type="match status" value="1"/>
</dbReference>
<reference evidence="5 6" key="1">
    <citation type="submission" date="2023-12" db="EMBL/GenBank/DDBJ databases">
        <title>Genome sequencing and assembly of bacterial species from a model synthetic community.</title>
        <authorList>
            <person name="Hogle S.L."/>
        </authorList>
    </citation>
    <scope>NUCLEOTIDE SEQUENCE [LARGE SCALE GENOMIC DNA]</scope>
    <source>
        <strain evidence="5 6">HAMBI_3031</strain>
    </source>
</reference>
<evidence type="ECO:0000313" key="5">
    <source>
        <dbReference type="EMBL" id="WQD39675.1"/>
    </source>
</evidence>
<dbReference type="RefSeq" id="WP_114789096.1">
    <property type="nucleotide sequence ID" value="NZ_CP139960.1"/>
</dbReference>